<comment type="caution">
    <text evidence="4">The sequence shown here is derived from an EMBL/GenBank/DDBJ whole genome shotgun (WGS) entry which is preliminary data.</text>
</comment>
<evidence type="ECO:0000256" key="1">
    <source>
        <dbReference type="SAM" id="MobiDB-lite"/>
    </source>
</evidence>
<reference evidence="4 5" key="1">
    <citation type="journal article" date="2014" name="Genome Announc.">
        <title>Trypanosoma cruzi Clone Dm28c Draft Genome Sequence.</title>
        <authorList>
            <person name="Grisard E.C."/>
            <person name="Teixeira S.M."/>
            <person name="de Almeida L.G."/>
            <person name="Stoco P.H."/>
            <person name="Gerber A.L."/>
            <person name="Talavera-Lopez C."/>
            <person name="Lima O.C."/>
            <person name="Andersson B."/>
            <person name="de Vasconcelos A.T."/>
        </authorList>
    </citation>
    <scope>NUCLEOTIDE SEQUENCE [LARGE SCALE GENOMIC DNA]</scope>
    <source>
        <strain evidence="4 5">Dm28c</strain>
    </source>
</reference>
<accession>V5APP8</accession>
<keyword evidence="2" id="KW-0812">Transmembrane</keyword>
<feature type="region of interest" description="Disordered" evidence="1">
    <location>
        <begin position="182"/>
        <end position="419"/>
    </location>
</feature>
<feature type="compositionally biased region" description="Polar residues" evidence="1">
    <location>
        <begin position="324"/>
        <end position="336"/>
    </location>
</feature>
<feature type="transmembrane region" description="Helical" evidence="2">
    <location>
        <begin position="98"/>
        <end position="131"/>
    </location>
</feature>
<evidence type="ECO:0000313" key="5">
    <source>
        <dbReference type="Proteomes" id="UP000017861"/>
    </source>
</evidence>
<feature type="chain" id="PRO_5004730815" evidence="3">
    <location>
        <begin position="17"/>
        <end position="419"/>
    </location>
</feature>
<gene>
    <name evidence="4" type="ORF">TCDM_12919</name>
</gene>
<keyword evidence="2" id="KW-1133">Transmembrane helix</keyword>
<dbReference type="VEuPathDB" id="TriTrypDB:TCDM_12919"/>
<organism evidence="4 5">
    <name type="scientific">Trypanosoma cruzi Dm28c</name>
    <dbReference type="NCBI Taxonomy" id="1416333"/>
    <lineage>
        <taxon>Eukaryota</taxon>
        <taxon>Discoba</taxon>
        <taxon>Euglenozoa</taxon>
        <taxon>Kinetoplastea</taxon>
        <taxon>Metakinetoplastina</taxon>
        <taxon>Trypanosomatida</taxon>
        <taxon>Trypanosomatidae</taxon>
        <taxon>Trypanosoma</taxon>
        <taxon>Schizotrypanum</taxon>
    </lineage>
</organism>
<dbReference type="EMBL" id="AYLP01000753">
    <property type="protein sequence ID" value="ESS55602.1"/>
    <property type="molecule type" value="Genomic_DNA"/>
</dbReference>
<keyword evidence="3" id="KW-0732">Signal</keyword>
<evidence type="ECO:0000256" key="3">
    <source>
        <dbReference type="SAM" id="SignalP"/>
    </source>
</evidence>
<evidence type="ECO:0000256" key="2">
    <source>
        <dbReference type="SAM" id="Phobius"/>
    </source>
</evidence>
<feature type="transmembrane region" description="Helical" evidence="2">
    <location>
        <begin position="68"/>
        <end position="91"/>
    </location>
</feature>
<sequence>MIVFCFTCFRCAAVCSVLLLPVSVTLNASQTHSYSWHAHKCLRGITFEDGCMHTGAMLCSLLFFVSFYIFYFIAVCLTVFFFNCFACFLCLPAAGRCVFLALSLICCFWAAVICHCAVVVCGVAAVSRFLLSLYVDGALVCAEGYTQVTGVMAMMMTGRVLLVCALCVLWCGTPGGRCDEGGTGGTPPGASASDVVGKDPQESPPIAQGGSHTSGLKAPGIKNKSEDSDDEQLLTEDEEDEEEEDEDRGKKLQISGKEGIPPPGGGKSEAADGKLEKVNEGGPKPEKQHPVESGAQNTSGKETVSAGEAGVNQQNEGSRLKPQDNPNPVQEENTINGEGHQLTQEKEQKTNVEAAIPINPAGDRSSGEHSNNDGSNEREEKEGEEGVEDHEIHRAQEREEAAHVSGAPKVNSADIQQEV</sequence>
<feature type="compositionally biased region" description="Basic and acidic residues" evidence="1">
    <location>
        <begin position="269"/>
        <end position="290"/>
    </location>
</feature>
<name>V5APP8_TRYCR</name>
<evidence type="ECO:0000313" key="4">
    <source>
        <dbReference type="EMBL" id="ESS55602.1"/>
    </source>
</evidence>
<feature type="signal peptide" evidence="3">
    <location>
        <begin position="1"/>
        <end position="16"/>
    </location>
</feature>
<keyword evidence="2" id="KW-0472">Membrane</keyword>
<dbReference type="AlphaFoldDB" id="V5APP8"/>
<feature type="compositionally biased region" description="Basic and acidic residues" evidence="1">
    <location>
        <begin position="365"/>
        <end position="381"/>
    </location>
</feature>
<feature type="compositionally biased region" description="Basic and acidic residues" evidence="1">
    <location>
        <begin position="389"/>
        <end position="402"/>
    </location>
</feature>
<protein>
    <submittedName>
        <fullName evidence="4">Mucin-associated surface protein (MASP)</fullName>
    </submittedName>
</protein>
<dbReference type="Proteomes" id="UP000017861">
    <property type="component" value="Unassembled WGS sequence"/>
</dbReference>
<feature type="compositionally biased region" description="Acidic residues" evidence="1">
    <location>
        <begin position="227"/>
        <end position="246"/>
    </location>
</feature>
<proteinExistence type="predicted"/>